<keyword evidence="2" id="KW-0732">Signal</keyword>
<keyword evidence="4" id="KW-1185">Reference proteome</keyword>
<dbReference type="InterPro" id="IPR016187">
    <property type="entry name" value="CTDL_fold"/>
</dbReference>
<evidence type="ECO:0000256" key="2">
    <source>
        <dbReference type="SAM" id="SignalP"/>
    </source>
</evidence>
<sequence length="655" mass="75210">MIFTDPAGRLGIFCVFIVLSLVSPQCVQLTDTHDYCITYRSGQVTWSEGYRQCKAVKGNLLIPDDANKLQLIKKFLRYGLRNNNIKYWLSAKYMYTNWAWIYDDMPALQQGCYTSIDAYKLYIESGETVYMGLQKIFQQYSRERMSSSTCIGSCRERNAMYAGFKFSIGCFCGNGQININTLERNICDNCEFSHDINKCKDTIILYQLSGVNIDWGAYQPNNWKEDINENQNCGAIAKDKSFRLIDEQCYKKFRYLCETGNSLNPYWISSMQDIANFYDSFIKCKERGYRLAQLIHPEEIEQAKAYIRSQLKKDYPDLSRLQCVYGKTEYKCNFYVALARQKVYWTENKKLVDNCVWNYSPTGLTDSCVVQFNNTCYIQDCNNAIEQADFFCEYILPVLHKKSVIVKRNIQKPNNLVEGPDNWYSYRMTIPSIKYNSSLTDIYQENYNNIFYDLYKLIPNSLNQYSIIREMVPMEDSNGNLVIDIILTSSDTKENIQLKLDTYKKNTIIKTTIPTPPTSKPTIKTTTSIPIITTITNSTLPIANTTINVTTTTPSSNLPSAGASTNIDTTSLSFQIVVVALIVIVLIIIIIVIIWYKKKNSASKVISVDARDKASRPCSLQNESLFINDHSYMSGTITKVPHTTNRQNCNWFDVS</sequence>
<feature type="signal peptide" evidence="2">
    <location>
        <begin position="1"/>
        <end position="29"/>
    </location>
</feature>
<dbReference type="Gene3D" id="3.10.100.10">
    <property type="entry name" value="Mannose-Binding Protein A, subunit A"/>
    <property type="match status" value="1"/>
</dbReference>
<keyword evidence="1" id="KW-1133">Transmembrane helix</keyword>
<reference evidence="3 4" key="1">
    <citation type="submission" date="2016-04" db="EMBL/GenBank/DDBJ databases">
        <title>The genome of Intoshia linei affirms orthonectids as highly simplified spiralians.</title>
        <authorList>
            <person name="Mikhailov K.V."/>
            <person name="Slusarev G.S."/>
            <person name="Nikitin M.A."/>
            <person name="Logacheva M.D."/>
            <person name="Penin A."/>
            <person name="Aleoshin V."/>
            <person name="Panchin Y.V."/>
        </authorList>
    </citation>
    <scope>NUCLEOTIDE SEQUENCE [LARGE SCALE GENOMIC DNA]</scope>
    <source>
        <strain evidence="3">Intl2013</strain>
        <tissue evidence="3">Whole animal</tissue>
    </source>
</reference>
<keyword evidence="1" id="KW-0472">Membrane</keyword>
<dbReference type="CDD" id="cd00037">
    <property type="entry name" value="CLECT"/>
    <property type="match status" value="2"/>
</dbReference>
<dbReference type="Proteomes" id="UP000078046">
    <property type="component" value="Unassembled WGS sequence"/>
</dbReference>
<evidence type="ECO:0000313" key="4">
    <source>
        <dbReference type="Proteomes" id="UP000078046"/>
    </source>
</evidence>
<dbReference type="SUPFAM" id="SSF56436">
    <property type="entry name" value="C-type lectin-like"/>
    <property type="match status" value="1"/>
</dbReference>
<gene>
    <name evidence="3" type="ORF">A3Q56_03465</name>
</gene>
<proteinExistence type="predicted"/>
<feature type="transmembrane region" description="Helical" evidence="1">
    <location>
        <begin position="572"/>
        <end position="596"/>
    </location>
</feature>
<protein>
    <recommendedName>
        <fullName evidence="5">C-type lectin domain-containing protein</fullName>
    </recommendedName>
</protein>
<keyword evidence="1" id="KW-0812">Transmembrane</keyword>
<accession>A0A177B5A8</accession>
<dbReference type="InterPro" id="IPR016186">
    <property type="entry name" value="C-type_lectin-like/link_sf"/>
</dbReference>
<feature type="chain" id="PRO_5008056840" description="C-type lectin domain-containing protein" evidence="2">
    <location>
        <begin position="30"/>
        <end position="655"/>
    </location>
</feature>
<dbReference type="AlphaFoldDB" id="A0A177B5A8"/>
<comment type="caution">
    <text evidence="3">The sequence shown here is derived from an EMBL/GenBank/DDBJ whole genome shotgun (WGS) entry which is preliminary data.</text>
</comment>
<organism evidence="3 4">
    <name type="scientific">Intoshia linei</name>
    <dbReference type="NCBI Taxonomy" id="1819745"/>
    <lineage>
        <taxon>Eukaryota</taxon>
        <taxon>Metazoa</taxon>
        <taxon>Spiralia</taxon>
        <taxon>Lophotrochozoa</taxon>
        <taxon>Mesozoa</taxon>
        <taxon>Orthonectida</taxon>
        <taxon>Rhopaluridae</taxon>
        <taxon>Intoshia</taxon>
    </lineage>
</organism>
<evidence type="ECO:0000256" key="1">
    <source>
        <dbReference type="SAM" id="Phobius"/>
    </source>
</evidence>
<dbReference type="EMBL" id="LWCA01000390">
    <property type="protein sequence ID" value="OAF68771.1"/>
    <property type="molecule type" value="Genomic_DNA"/>
</dbReference>
<name>A0A177B5A8_9BILA</name>
<evidence type="ECO:0008006" key="5">
    <source>
        <dbReference type="Google" id="ProtNLM"/>
    </source>
</evidence>
<evidence type="ECO:0000313" key="3">
    <source>
        <dbReference type="EMBL" id="OAF68771.1"/>
    </source>
</evidence>